<dbReference type="Pfam" id="PF01381">
    <property type="entry name" value="HTH_3"/>
    <property type="match status" value="1"/>
</dbReference>
<proteinExistence type="predicted"/>
<dbReference type="OrthoDB" id="9808239at2"/>
<evidence type="ECO:0000313" key="3">
    <source>
        <dbReference type="EMBL" id="TWT85303.1"/>
    </source>
</evidence>
<evidence type="ECO:0000313" key="4">
    <source>
        <dbReference type="Proteomes" id="UP000318478"/>
    </source>
</evidence>
<dbReference type="InterPro" id="IPR010982">
    <property type="entry name" value="Lambda_DNA-bd_dom_sf"/>
</dbReference>
<feature type="domain" description="HTH cro/C1-type" evidence="2">
    <location>
        <begin position="23"/>
        <end position="68"/>
    </location>
</feature>
<evidence type="ECO:0000256" key="1">
    <source>
        <dbReference type="ARBA" id="ARBA00023125"/>
    </source>
</evidence>
<gene>
    <name evidence="3" type="ORF">Pla123a_01100</name>
</gene>
<dbReference type="AlphaFoldDB" id="A0A5C5ZFG8"/>
<dbReference type="CDD" id="cd00093">
    <property type="entry name" value="HTH_XRE"/>
    <property type="match status" value="1"/>
</dbReference>
<dbReference type="Proteomes" id="UP000318478">
    <property type="component" value="Unassembled WGS sequence"/>
</dbReference>
<name>A0A5C5ZFG8_9BACT</name>
<dbReference type="RefSeq" id="WP_146583579.1">
    <property type="nucleotide sequence ID" value="NZ_SJPO01000001.1"/>
</dbReference>
<reference evidence="3 4" key="1">
    <citation type="submission" date="2019-02" db="EMBL/GenBank/DDBJ databases">
        <title>Deep-cultivation of Planctomycetes and their phenomic and genomic characterization uncovers novel biology.</title>
        <authorList>
            <person name="Wiegand S."/>
            <person name="Jogler M."/>
            <person name="Boedeker C."/>
            <person name="Pinto D."/>
            <person name="Vollmers J."/>
            <person name="Rivas-Marin E."/>
            <person name="Kohn T."/>
            <person name="Peeters S.H."/>
            <person name="Heuer A."/>
            <person name="Rast P."/>
            <person name="Oberbeckmann S."/>
            <person name="Bunk B."/>
            <person name="Jeske O."/>
            <person name="Meyerdierks A."/>
            <person name="Storesund J.E."/>
            <person name="Kallscheuer N."/>
            <person name="Luecker S."/>
            <person name="Lage O.M."/>
            <person name="Pohl T."/>
            <person name="Merkel B.J."/>
            <person name="Hornburger P."/>
            <person name="Mueller R.-W."/>
            <person name="Bruemmer F."/>
            <person name="Labrenz M."/>
            <person name="Spormann A.M."/>
            <person name="Op Den Camp H."/>
            <person name="Overmann J."/>
            <person name="Amann R."/>
            <person name="Jetten M.S.M."/>
            <person name="Mascher T."/>
            <person name="Medema M.H."/>
            <person name="Devos D.P."/>
            <person name="Kaster A.-K."/>
            <person name="Ovreas L."/>
            <person name="Rohde M."/>
            <person name="Galperin M.Y."/>
            <person name="Jogler C."/>
        </authorList>
    </citation>
    <scope>NUCLEOTIDE SEQUENCE [LARGE SCALE GENOMIC DNA]</scope>
    <source>
        <strain evidence="3 4">Pla123a</strain>
    </source>
</reference>
<dbReference type="PROSITE" id="PS50943">
    <property type="entry name" value="HTH_CROC1"/>
    <property type="match status" value="1"/>
</dbReference>
<sequence length="74" mass="8313">MPRKSEPHLQNRVRELRSDVAAMTQQQLADAVGVTRQTIVALEKGAYTPSLALAIRIARLFNEPTDTVFYLDET</sequence>
<keyword evidence="1" id="KW-0238">DNA-binding</keyword>
<organism evidence="3 4">
    <name type="scientific">Posidoniimonas polymericola</name>
    <dbReference type="NCBI Taxonomy" id="2528002"/>
    <lineage>
        <taxon>Bacteria</taxon>
        <taxon>Pseudomonadati</taxon>
        <taxon>Planctomycetota</taxon>
        <taxon>Planctomycetia</taxon>
        <taxon>Pirellulales</taxon>
        <taxon>Lacipirellulaceae</taxon>
        <taxon>Posidoniimonas</taxon>
    </lineage>
</organism>
<accession>A0A5C5ZFG8</accession>
<evidence type="ECO:0000259" key="2">
    <source>
        <dbReference type="PROSITE" id="PS50943"/>
    </source>
</evidence>
<dbReference type="PANTHER" id="PTHR46558">
    <property type="entry name" value="TRACRIPTIONAL REGULATORY PROTEIN-RELATED-RELATED"/>
    <property type="match status" value="1"/>
</dbReference>
<dbReference type="InterPro" id="IPR001387">
    <property type="entry name" value="Cro/C1-type_HTH"/>
</dbReference>
<dbReference type="EMBL" id="SJPO01000001">
    <property type="protein sequence ID" value="TWT85303.1"/>
    <property type="molecule type" value="Genomic_DNA"/>
</dbReference>
<comment type="caution">
    <text evidence="3">The sequence shown here is derived from an EMBL/GenBank/DDBJ whole genome shotgun (WGS) entry which is preliminary data.</text>
</comment>
<protein>
    <submittedName>
        <fullName evidence="3">Helix-turn-helix protein</fullName>
    </submittedName>
</protein>
<dbReference type="GO" id="GO:0003677">
    <property type="term" value="F:DNA binding"/>
    <property type="evidence" value="ECO:0007669"/>
    <property type="project" value="UniProtKB-KW"/>
</dbReference>
<dbReference type="PANTHER" id="PTHR46558:SF4">
    <property type="entry name" value="DNA-BIDING PHAGE PROTEIN"/>
    <property type="match status" value="1"/>
</dbReference>
<dbReference type="SMART" id="SM00530">
    <property type="entry name" value="HTH_XRE"/>
    <property type="match status" value="1"/>
</dbReference>
<keyword evidence="4" id="KW-1185">Reference proteome</keyword>
<dbReference type="SUPFAM" id="SSF47413">
    <property type="entry name" value="lambda repressor-like DNA-binding domains"/>
    <property type="match status" value="1"/>
</dbReference>
<dbReference type="Gene3D" id="1.10.260.40">
    <property type="entry name" value="lambda repressor-like DNA-binding domains"/>
    <property type="match status" value="1"/>
</dbReference>